<evidence type="ECO:0000259" key="1">
    <source>
        <dbReference type="SMART" id="SM00460"/>
    </source>
</evidence>
<name>A0A5C6EUM1_9BACT</name>
<dbReference type="RefSeq" id="WP_146535075.1">
    <property type="nucleotide sequence ID" value="NZ_SJPX01000003.1"/>
</dbReference>
<accession>A0A5C6EUM1</accession>
<dbReference type="InterPro" id="IPR038765">
    <property type="entry name" value="Papain-like_cys_pep_sf"/>
</dbReference>
<dbReference type="Pfam" id="PF01841">
    <property type="entry name" value="Transglut_core"/>
    <property type="match status" value="1"/>
</dbReference>
<protein>
    <submittedName>
        <fullName evidence="2">Protein-glutamine gamma-glutamyltransferase</fullName>
        <ecNumber evidence="2">2.3.2.13</ecNumber>
    </submittedName>
</protein>
<dbReference type="EMBL" id="SJPX01000003">
    <property type="protein sequence ID" value="TWU51797.1"/>
    <property type="molecule type" value="Genomic_DNA"/>
</dbReference>
<keyword evidence="3" id="KW-1185">Reference proteome</keyword>
<dbReference type="Pfam" id="PF08379">
    <property type="entry name" value="Bact_transglu_N"/>
    <property type="match status" value="1"/>
</dbReference>
<feature type="domain" description="Transglutaminase-like" evidence="1">
    <location>
        <begin position="189"/>
        <end position="260"/>
    </location>
</feature>
<comment type="caution">
    <text evidence="2">The sequence shown here is derived from an EMBL/GenBank/DDBJ whole genome shotgun (WGS) entry which is preliminary data.</text>
</comment>
<dbReference type="EC" id="2.3.2.13" evidence="2"/>
<dbReference type="SMART" id="SM00460">
    <property type="entry name" value="TGc"/>
    <property type="match status" value="1"/>
</dbReference>
<dbReference type="InterPro" id="IPR013589">
    <property type="entry name" value="Bac_transglu_N"/>
</dbReference>
<dbReference type="AlphaFoldDB" id="A0A5C6EUM1"/>
<evidence type="ECO:0000313" key="3">
    <source>
        <dbReference type="Proteomes" id="UP000317977"/>
    </source>
</evidence>
<dbReference type="GO" id="GO:0003810">
    <property type="term" value="F:protein-glutamine gamma-glutamyltransferase activity"/>
    <property type="evidence" value="ECO:0007669"/>
    <property type="project" value="UniProtKB-EC"/>
</dbReference>
<keyword evidence="2" id="KW-0012">Acyltransferase</keyword>
<reference evidence="2 3" key="1">
    <citation type="submission" date="2019-02" db="EMBL/GenBank/DDBJ databases">
        <title>Deep-cultivation of Planctomycetes and their phenomic and genomic characterization uncovers novel biology.</title>
        <authorList>
            <person name="Wiegand S."/>
            <person name="Jogler M."/>
            <person name="Boedeker C."/>
            <person name="Pinto D."/>
            <person name="Vollmers J."/>
            <person name="Rivas-Marin E."/>
            <person name="Kohn T."/>
            <person name="Peeters S.H."/>
            <person name="Heuer A."/>
            <person name="Rast P."/>
            <person name="Oberbeckmann S."/>
            <person name="Bunk B."/>
            <person name="Jeske O."/>
            <person name="Meyerdierks A."/>
            <person name="Storesund J.E."/>
            <person name="Kallscheuer N."/>
            <person name="Luecker S."/>
            <person name="Lage O.M."/>
            <person name="Pohl T."/>
            <person name="Merkel B.J."/>
            <person name="Hornburger P."/>
            <person name="Mueller R.-W."/>
            <person name="Bruemmer F."/>
            <person name="Labrenz M."/>
            <person name="Spormann A.M."/>
            <person name="Op Den Camp H."/>
            <person name="Overmann J."/>
            <person name="Amann R."/>
            <person name="Jetten M.S.M."/>
            <person name="Mascher T."/>
            <person name="Medema M.H."/>
            <person name="Devos D.P."/>
            <person name="Kaster A.-K."/>
            <person name="Ovreas L."/>
            <person name="Rohde M."/>
            <person name="Galperin M.Y."/>
            <person name="Jogler C."/>
        </authorList>
    </citation>
    <scope>NUCLEOTIDE SEQUENCE [LARGE SCALE GENOMIC DNA]</scope>
    <source>
        <strain evidence="2 3">Poly59</strain>
    </source>
</reference>
<dbReference type="Gene3D" id="3.10.620.30">
    <property type="match status" value="1"/>
</dbReference>
<gene>
    <name evidence="2" type="primary">tgpA_2</name>
    <name evidence="2" type="ORF">Poly59_33920</name>
</gene>
<organism evidence="2 3">
    <name type="scientific">Rubripirellula reticaptiva</name>
    <dbReference type="NCBI Taxonomy" id="2528013"/>
    <lineage>
        <taxon>Bacteria</taxon>
        <taxon>Pseudomonadati</taxon>
        <taxon>Planctomycetota</taxon>
        <taxon>Planctomycetia</taxon>
        <taxon>Pirellulales</taxon>
        <taxon>Pirellulaceae</taxon>
        <taxon>Rubripirellula</taxon>
    </lineage>
</organism>
<dbReference type="Proteomes" id="UP000317977">
    <property type="component" value="Unassembled WGS sequence"/>
</dbReference>
<sequence>MSDTPIRYRISHRTHYSYSDAVAICQNQLRMQPRTGGRMTVHSSTIAIHPKPDSVFEHNDYFGNHVYSFAIESLHRELKVVASSDVTVATVSISPIHQDAGQPVFNDDIPWETIAAQSRPPLHMPLRILEYRCDSPRISVSDLFASYASKSFTPGRGILASSLDLTQRIHREFKYDSDATDVNTTTEKAFEIKAGVCQDFAHVQIACLRSLGIPARYVSGYLRTIPMKGVDRMVGADESHAWLSVYSGEAHGWIGCDPTNACFVGSQHIPICVGRDYSDVSPMRGVVLGGGTTSLRVSVDVEPIELVDTV</sequence>
<dbReference type="SUPFAM" id="SSF54001">
    <property type="entry name" value="Cysteine proteinases"/>
    <property type="match status" value="1"/>
</dbReference>
<dbReference type="InterPro" id="IPR002931">
    <property type="entry name" value="Transglutaminase-like"/>
</dbReference>
<proteinExistence type="predicted"/>
<dbReference type="PANTHER" id="PTHR33490:SF7">
    <property type="entry name" value="BLR2979 PROTEIN"/>
    <property type="match status" value="1"/>
</dbReference>
<dbReference type="OrthoDB" id="9787782at2"/>
<keyword evidence="2" id="KW-0808">Transferase</keyword>
<evidence type="ECO:0000313" key="2">
    <source>
        <dbReference type="EMBL" id="TWU51797.1"/>
    </source>
</evidence>
<dbReference type="PANTHER" id="PTHR33490">
    <property type="entry name" value="BLR5614 PROTEIN-RELATED"/>
    <property type="match status" value="1"/>
</dbReference>